<accession>A0ACC0ZVB3</accession>
<sequence>MGEEHRDEVPRVKLGSQGLEVSKLGFGCSGLTGIYNDPVPEEEAFSLVKHAFDKGITFFDTADAYGNNANELLVGKALKQLPRDKIQLATKFGVWHQKTGTIICGTPQYVRACCEASLKRLGVEYIDLYYQHRVDTTVPIEDTVGELKKLVEEGKIKYIGLSEACPDTIRRAHSVHPITALQMEWSLWTRDIEEEIVPLCRKLGIGIVTYSPLARGFFGGKKVVETVPESSIVASHPWFEGDNFEKNKILYSRMEKLAEKHGCTPTQLALSWILHQGDDVVPIPGTTKIKNFDNNFGSLRVKLTKDDLEEISAVIPINEVAGSRFKDENYLRVSWKFAITPTKEIPAAF</sequence>
<comment type="caution">
    <text evidence="1">The sequence shown here is derived from an EMBL/GenBank/DDBJ whole genome shotgun (WGS) entry which is preliminary data.</text>
</comment>
<organism evidence="1 2">
    <name type="scientific">Pistacia atlantica</name>
    <dbReference type="NCBI Taxonomy" id="434234"/>
    <lineage>
        <taxon>Eukaryota</taxon>
        <taxon>Viridiplantae</taxon>
        <taxon>Streptophyta</taxon>
        <taxon>Embryophyta</taxon>
        <taxon>Tracheophyta</taxon>
        <taxon>Spermatophyta</taxon>
        <taxon>Magnoliopsida</taxon>
        <taxon>eudicotyledons</taxon>
        <taxon>Gunneridae</taxon>
        <taxon>Pentapetalae</taxon>
        <taxon>rosids</taxon>
        <taxon>malvids</taxon>
        <taxon>Sapindales</taxon>
        <taxon>Anacardiaceae</taxon>
        <taxon>Pistacia</taxon>
    </lineage>
</organism>
<protein>
    <submittedName>
        <fullName evidence="1">Uncharacterized protein</fullName>
    </submittedName>
</protein>
<name>A0ACC0ZVB3_9ROSI</name>
<proteinExistence type="predicted"/>
<dbReference type="EMBL" id="CM047909">
    <property type="protein sequence ID" value="KAJ0079130.1"/>
    <property type="molecule type" value="Genomic_DNA"/>
</dbReference>
<dbReference type="Proteomes" id="UP001164250">
    <property type="component" value="Chromosome 13"/>
</dbReference>
<evidence type="ECO:0000313" key="1">
    <source>
        <dbReference type="EMBL" id="KAJ0079130.1"/>
    </source>
</evidence>
<reference evidence="2" key="1">
    <citation type="journal article" date="2023" name="G3 (Bethesda)">
        <title>Genome assembly and association tests identify interacting loci associated with vigor, precocity, and sex in interspecific pistachio rootstocks.</title>
        <authorList>
            <person name="Palmer W."/>
            <person name="Jacygrad E."/>
            <person name="Sagayaradj S."/>
            <person name="Cavanaugh K."/>
            <person name="Han R."/>
            <person name="Bertier L."/>
            <person name="Beede B."/>
            <person name="Kafkas S."/>
            <person name="Golino D."/>
            <person name="Preece J."/>
            <person name="Michelmore R."/>
        </authorList>
    </citation>
    <scope>NUCLEOTIDE SEQUENCE [LARGE SCALE GENOMIC DNA]</scope>
</reference>
<evidence type="ECO:0000313" key="2">
    <source>
        <dbReference type="Proteomes" id="UP001164250"/>
    </source>
</evidence>
<keyword evidence="2" id="KW-1185">Reference proteome</keyword>
<gene>
    <name evidence="1" type="ORF">Patl1_23320</name>
</gene>